<organism evidence="2 3">
    <name type="scientific">Symplocastrum torsivum CPER-KK1</name>
    <dbReference type="NCBI Taxonomy" id="450513"/>
    <lineage>
        <taxon>Bacteria</taxon>
        <taxon>Bacillati</taxon>
        <taxon>Cyanobacteriota</taxon>
        <taxon>Cyanophyceae</taxon>
        <taxon>Oscillatoriophycideae</taxon>
        <taxon>Oscillatoriales</taxon>
        <taxon>Microcoleaceae</taxon>
        <taxon>Symplocastrum</taxon>
    </lineage>
</organism>
<sequence length="165" mass="18850">MLHLAQVQKNESVGGVELRLLARQQSENSWTVISPEDIPLPNSHPLNEGLLVLVELSENQEVLSIQHANDWVLDLVEQYLSAGVTPTFLQEEAERTEQWRQDLTLQSQDLTRRHLEMEARREQIQTLEEDLKREKQQLDALAAQLKNKADSESPDAEDTSSKDTD</sequence>
<protein>
    <submittedName>
        <fullName evidence="2">Uncharacterized protein</fullName>
    </submittedName>
</protein>
<gene>
    <name evidence="2" type="ORF">KME25_20730</name>
</gene>
<name>A0A951PP82_9CYAN</name>
<accession>A0A951PP82</accession>
<dbReference type="AlphaFoldDB" id="A0A951PP82"/>
<evidence type="ECO:0000313" key="2">
    <source>
        <dbReference type="EMBL" id="MBW4546844.1"/>
    </source>
</evidence>
<evidence type="ECO:0000256" key="1">
    <source>
        <dbReference type="SAM" id="MobiDB-lite"/>
    </source>
</evidence>
<feature type="region of interest" description="Disordered" evidence="1">
    <location>
        <begin position="139"/>
        <end position="165"/>
    </location>
</feature>
<reference evidence="2" key="2">
    <citation type="journal article" date="2022" name="Microbiol. Resour. Announc.">
        <title>Metagenome Sequencing to Explore Phylogenomics of Terrestrial Cyanobacteria.</title>
        <authorList>
            <person name="Ward R.D."/>
            <person name="Stajich J.E."/>
            <person name="Johansen J.R."/>
            <person name="Huntemann M."/>
            <person name="Clum A."/>
            <person name="Foster B."/>
            <person name="Foster B."/>
            <person name="Roux S."/>
            <person name="Palaniappan K."/>
            <person name="Varghese N."/>
            <person name="Mukherjee S."/>
            <person name="Reddy T.B.K."/>
            <person name="Daum C."/>
            <person name="Copeland A."/>
            <person name="Chen I.A."/>
            <person name="Ivanova N.N."/>
            <person name="Kyrpides N.C."/>
            <person name="Shapiro N."/>
            <person name="Eloe-Fadrosh E.A."/>
            <person name="Pietrasiak N."/>
        </authorList>
    </citation>
    <scope>NUCLEOTIDE SEQUENCE</scope>
    <source>
        <strain evidence="2">CPER-KK1</strain>
    </source>
</reference>
<dbReference type="Proteomes" id="UP000753908">
    <property type="component" value="Unassembled WGS sequence"/>
</dbReference>
<dbReference type="EMBL" id="JAHHIF010000031">
    <property type="protein sequence ID" value="MBW4546844.1"/>
    <property type="molecule type" value="Genomic_DNA"/>
</dbReference>
<evidence type="ECO:0000313" key="3">
    <source>
        <dbReference type="Proteomes" id="UP000753908"/>
    </source>
</evidence>
<comment type="caution">
    <text evidence="2">The sequence shown here is derived from an EMBL/GenBank/DDBJ whole genome shotgun (WGS) entry which is preliminary data.</text>
</comment>
<reference evidence="2" key="1">
    <citation type="submission" date="2021-05" db="EMBL/GenBank/DDBJ databases">
        <authorList>
            <person name="Pietrasiak N."/>
            <person name="Ward R."/>
            <person name="Stajich J.E."/>
            <person name="Kurbessoian T."/>
        </authorList>
    </citation>
    <scope>NUCLEOTIDE SEQUENCE</scope>
    <source>
        <strain evidence="2">CPER-KK1</strain>
    </source>
</reference>
<proteinExistence type="predicted"/>